<sequence length="271" mass="31658">MNHLHYEESNTTSDELFVLQLLAKQELFRRNHDVNILLSGLYDMVRYLEIKKCAPSSSNELRAYLEVLMQSVCIPFFRVVVRGLSFDRNNFKKIIQILQTITEQYKGESHEFYFPRFAVEKFTSYGMSEFCVLWNYEKQKENNLYDAFAILKGEKHTYLYRFGDGSFVASTDTSFMDHWNIYRSCSLVGSVRCQLVIKPYSSIAMDSISQYVDILKRRISSEVVAAVEFDNVVNIHFPRNTSSCTLSRVKLNGQKDLIQHPIHKYIAIMIE</sequence>
<dbReference type="AlphaFoldDB" id="S6BEZ7"/>
<proteinExistence type="evidence at transcript level"/>
<organism evidence="1">
    <name type="scientific">Babesia bovis</name>
    <dbReference type="NCBI Taxonomy" id="5865"/>
    <lineage>
        <taxon>Eukaryota</taxon>
        <taxon>Sar</taxon>
        <taxon>Alveolata</taxon>
        <taxon>Apicomplexa</taxon>
        <taxon>Aconoidasida</taxon>
        <taxon>Piroplasmida</taxon>
        <taxon>Babesiidae</taxon>
        <taxon>Babesia</taxon>
    </lineage>
</organism>
<protein>
    <submittedName>
        <fullName evidence="1">Uncharacterized protein</fullName>
    </submittedName>
</protein>
<dbReference type="EMBL" id="AK440875">
    <property type="protein sequence ID" value="BAN64669.1"/>
    <property type="molecule type" value="mRNA"/>
</dbReference>
<name>S6BEZ7_BABBO</name>
<reference evidence="1" key="1">
    <citation type="journal article" date="2014" name="BMC Genomics">
        <title>The Babesia bovis gene and promoter model: an update from full-length EST analysis.</title>
        <authorList>
            <person name="Yamagishi J."/>
            <person name="Wakaguri H."/>
            <person name="Yokoyama N."/>
            <person name="Yamashita R."/>
            <person name="Suzuki Y."/>
            <person name="Xuan X."/>
            <person name="Igarashi I."/>
        </authorList>
    </citation>
    <scope>NUCLEOTIDE SEQUENCE</scope>
    <source>
        <strain evidence="1">Texas</strain>
    </source>
</reference>
<accession>S6BEZ7</accession>
<dbReference type="VEuPathDB" id="PiroplasmaDB:BBOV_II001995"/>
<evidence type="ECO:0000313" key="1">
    <source>
        <dbReference type="EMBL" id="BAN64669.1"/>
    </source>
</evidence>